<evidence type="ECO:0000256" key="9">
    <source>
        <dbReference type="ARBA" id="ARBA00023128"/>
    </source>
</evidence>
<comment type="subcellular location">
    <subcellularLocation>
        <location evidence="1">Mitochondrion inner membrane</location>
        <topology evidence="1">Single-pass membrane protein</topology>
    </subcellularLocation>
</comment>
<evidence type="ECO:0000256" key="1">
    <source>
        <dbReference type="ARBA" id="ARBA00004434"/>
    </source>
</evidence>
<organism evidence="13 14">
    <name type="scientific">Morchella conica CCBAS932</name>
    <dbReference type="NCBI Taxonomy" id="1392247"/>
    <lineage>
        <taxon>Eukaryota</taxon>
        <taxon>Fungi</taxon>
        <taxon>Dikarya</taxon>
        <taxon>Ascomycota</taxon>
        <taxon>Pezizomycotina</taxon>
        <taxon>Pezizomycetes</taxon>
        <taxon>Pezizales</taxon>
        <taxon>Morchellaceae</taxon>
        <taxon>Morchella</taxon>
    </lineage>
</organism>
<dbReference type="FunCoup" id="A0A3N4KYK0">
    <property type="interactions" value="107"/>
</dbReference>
<keyword evidence="5" id="KW-0999">Mitochondrion inner membrane</keyword>
<keyword evidence="6" id="KW-0809">Transit peptide</keyword>
<dbReference type="EMBL" id="ML119112">
    <property type="protein sequence ID" value="RPB15607.1"/>
    <property type="molecule type" value="Genomic_DNA"/>
</dbReference>
<evidence type="ECO:0000256" key="10">
    <source>
        <dbReference type="ARBA" id="ARBA00023136"/>
    </source>
</evidence>
<feature type="transmembrane region" description="Helical" evidence="12">
    <location>
        <begin position="102"/>
        <end position="124"/>
    </location>
</feature>
<dbReference type="AlphaFoldDB" id="A0A3N4KYK0"/>
<evidence type="ECO:0000256" key="5">
    <source>
        <dbReference type="ARBA" id="ARBA00022792"/>
    </source>
</evidence>
<keyword evidence="9" id="KW-0496">Mitochondrion</keyword>
<comment type="similarity">
    <text evidence="3">Belongs to the cytochrome c oxidase IV family.</text>
</comment>
<accession>A0A3N4KYK0</accession>
<dbReference type="FunFam" id="1.10.442.10:FF:000002">
    <property type="entry name" value="Cytochrome c oxidase subunit V"/>
    <property type="match status" value="1"/>
</dbReference>
<dbReference type="InterPro" id="IPR004203">
    <property type="entry name" value="Cyt_c_oxidase_su4_fam"/>
</dbReference>
<reference evidence="13 14" key="1">
    <citation type="journal article" date="2018" name="Nat. Ecol. Evol.">
        <title>Pezizomycetes genomes reveal the molecular basis of ectomycorrhizal truffle lifestyle.</title>
        <authorList>
            <person name="Murat C."/>
            <person name="Payen T."/>
            <person name="Noel B."/>
            <person name="Kuo A."/>
            <person name="Morin E."/>
            <person name="Chen J."/>
            <person name="Kohler A."/>
            <person name="Krizsan K."/>
            <person name="Balestrini R."/>
            <person name="Da Silva C."/>
            <person name="Montanini B."/>
            <person name="Hainaut M."/>
            <person name="Levati E."/>
            <person name="Barry K.W."/>
            <person name="Belfiori B."/>
            <person name="Cichocki N."/>
            <person name="Clum A."/>
            <person name="Dockter R.B."/>
            <person name="Fauchery L."/>
            <person name="Guy J."/>
            <person name="Iotti M."/>
            <person name="Le Tacon F."/>
            <person name="Lindquist E.A."/>
            <person name="Lipzen A."/>
            <person name="Malagnac F."/>
            <person name="Mello A."/>
            <person name="Molinier V."/>
            <person name="Miyauchi S."/>
            <person name="Poulain J."/>
            <person name="Riccioni C."/>
            <person name="Rubini A."/>
            <person name="Sitrit Y."/>
            <person name="Splivallo R."/>
            <person name="Traeger S."/>
            <person name="Wang M."/>
            <person name="Zifcakova L."/>
            <person name="Wipf D."/>
            <person name="Zambonelli A."/>
            <person name="Paolocci F."/>
            <person name="Nowrousian M."/>
            <person name="Ottonello S."/>
            <person name="Baldrian P."/>
            <person name="Spatafora J.W."/>
            <person name="Henrissat B."/>
            <person name="Nagy L.G."/>
            <person name="Aury J.M."/>
            <person name="Wincker P."/>
            <person name="Grigoriev I.V."/>
            <person name="Bonfante P."/>
            <person name="Martin F.M."/>
        </authorList>
    </citation>
    <scope>NUCLEOTIDE SEQUENCE [LARGE SCALE GENOMIC DNA]</scope>
    <source>
        <strain evidence="13 14">CCBAS932</strain>
    </source>
</reference>
<proteinExistence type="inferred from homology"/>
<evidence type="ECO:0000256" key="4">
    <source>
        <dbReference type="ARBA" id="ARBA00022692"/>
    </source>
</evidence>
<dbReference type="InterPro" id="IPR036639">
    <property type="entry name" value="Cyt_c_oxidase_su4_sf"/>
</dbReference>
<evidence type="ECO:0000256" key="3">
    <source>
        <dbReference type="ARBA" id="ARBA00008135"/>
    </source>
</evidence>
<keyword evidence="8" id="KW-0560">Oxidoreductase</keyword>
<dbReference type="OrthoDB" id="186013at2759"/>
<dbReference type="Pfam" id="PF02936">
    <property type="entry name" value="COX4"/>
    <property type="match status" value="1"/>
</dbReference>
<dbReference type="GO" id="GO:0045277">
    <property type="term" value="C:respiratory chain complex IV"/>
    <property type="evidence" value="ECO:0007669"/>
    <property type="project" value="InterPro"/>
</dbReference>
<keyword evidence="14" id="KW-1185">Reference proteome</keyword>
<evidence type="ECO:0000256" key="2">
    <source>
        <dbReference type="ARBA" id="ARBA00004673"/>
    </source>
</evidence>
<dbReference type="Proteomes" id="UP000277580">
    <property type="component" value="Unassembled WGS sequence"/>
</dbReference>
<keyword evidence="4 12" id="KW-0812">Transmembrane</keyword>
<dbReference type="GO" id="GO:0005743">
    <property type="term" value="C:mitochondrial inner membrane"/>
    <property type="evidence" value="ECO:0007669"/>
    <property type="project" value="UniProtKB-SubCell"/>
</dbReference>
<comment type="pathway">
    <text evidence="2">Energy metabolism; oxidative phosphorylation.</text>
</comment>
<protein>
    <recommendedName>
        <fullName evidence="11">Cytochrome c oxidase polypeptide V</fullName>
    </recommendedName>
</protein>
<evidence type="ECO:0000256" key="8">
    <source>
        <dbReference type="ARBA" id="ARBA00023002"/>
    </source>
</evidence>
<keyword evidence="10 12" id="KW-0472">Membrane</keyword>
<evidence type="ECO:0000313" key="13">
    <source>
        <dbReference type="EMBL" id="RPB15607.1"/>
    </source>
</evidence>
<evidence type="ECO:0000256" key="12">
    <source>
        <dbReference type="SAM" id="Phobius"/>
    </source>
</evidence>
<dbReference type="SUPFAM" id="SSF81406">
    <property type="entry name" value="Mitochondrial cytochrome c oxidase subunit IV"/>
    <property type="match status" value="1"/>
</dbReference>
<dbReference type="Gene3D" id="1.10.442.10">
    <property type="entry name" value="Cytochrome c oxidase subunit IV"/>
    <property type="match status" value="1"/>
</dbReference>
<gene>
    <name evidence="13" type="ORF">P167DRAFT_482335</name>
</gene>
<dbReference type="PANTHER" id="PTHR10707">
    <property type="entry name" value="CYTOCHROME C OXIDASE SUBUNIT IV"/>
    <property type="match status" value="1"/>
</dbReference>
<evidence type="ECO:0000313" key="14">
    <source>
        <dbReference type="Proteomes" id="UP000277580"/>
    </source>
</evidence>
<keyword evidence="7 12" id="KW-1133">Transmembrane helix</keyword>
<dbReference type="CDD" id="cd00922">
    <property type="entry name" value="Cyt_c_Oxidase_IV"/>
    <property type="match status" value="1"/>
</dbReference>
<dbReference type="GO" id="GO:0006123">
    <property type="term" value="P:mitochondrial electron transport, cytochrome c to oxygen"/>
    <property type="evidence" value="ECO:0007669"/>
    <property type="project" value="InterPro"/>
</dbReference>
<name>A0A3N4KYK0_9PEZI</name>
<sequence length="168" mass="18662">MLRTSALRSARLASTPLRAATAVVSQSRSASHAVSNVTLADIEKRWESMPPSEQADLWMSLRDRMKEPWSNLTVQEKKASYWVAFGPHGPRAVPPAGENKKIVLYTLFGLGASFMLFYLTRILARPPPKTLNREWEEASNEFLKAQNVEPITGVSSEGYTGKGQVQSK</sequence>
<dbReference type="STRING" id="1392247.A0A3N4KYK0"/>
<evidence type="ECO:0000256" key="7">
    <source>
        <dbReference type="ARBA" id="ARBA00022989"/>
    </source>
</evidence>
<dbReference type="InParanoid" id="A0A3N4KYK0"/>
<evidence type="ECO:0000256" key="6">
    <source>
        <dbReference type="ARBA" id="ARBA00022946"/>
    </source>
</evidence>
<dbReference type="GO" id="GO:0016491">
    <property type="term" value="F:oxidoreductase activity"/>
    <property type="evidence" value="ECO:0007669"/>
    <property type="project" value="UniProtKB-KW"/>
</dbReference>
<evidence type="ECO:0000256" key="11">
    <source>
        <dbReference type="ARBA" id="ARBA00081365"/>
    </source>
</evidence>
<dbReference type="PANTHER" id="PTHR10707:SF10">
    <property type="entry name" value="CYTOCHROME C OXIDASE SUBUNIT 4"/>
    <property type="match status" value="1"/>
</dbReference>